<accession>A0A376CJ24</accession>
<organism evidence="1 2">
    <name type="scientific">Corynebacterium pilosum</name>
    <dbReference type="NCBI Taxonomy" id="35756"/>
    <lineage>
        <taxon>Bacteria</taxon>
        <taxon>Bacillati</taxon>
        <taxon>Actinomycetota</taxon>
        <taxon>Actinomycetes</taxon>
        <taxon>Mycobacteriales</taxon>
        <taxon>Corynebacteriaceae</taxon>
        <taxon>Corynebacterium</taxon>
    </lineage>
</organism>
<dbReference type="STRING" id="35756.GCA_001044155_01510"/>
<evidence type="ECO:0000313" key="1">
    <source>
        <dbReference type="EMBL" id="STC68480.1"/>
    </source>
</evidence>
<dbReference type="Gene3D" id="2.30.110.10">
    <property type="entry name" value="Electron Transport, Fmn-binding Protein, Chain A"/>
    <property type="match status" value="1"/>
</dbReference>
<gene>
    <name evidence="1" type="ORF">NCTC11862_00235</name>
</gene>
<proteinExistence type="predicted"/>
<dbReference type="SUPFAM" id="SSF50475">
    <property type="entry name" value="FMN-binding split barrel"/>
    <property type="match status" value="1"/>
</dbReference>
<name>A0A376CJ24_9CORY</name>
<dbReference type="EMBL" id="UFXQ01000001">
    <property type="protein sequence ID" value="STC68480.1"/>
    <property type="molecule type" value="Genomic_DNA"/>
</dbReference>
<dbReference type="OrthoDB" id="7062584at2"/>
<dbReference type="Pfam" id="PF12900">
    <property type="entry name" value="Pyridox_ox_2"/>
    <property type="match status" value="1"/>
</dbReference>
<sequence length="142" mass="16165">MANNEEPITVLSDEESLERMASQTFGRLVVQLKDDVEIFPVNFAIHEGKFYFRTAEGTKLFGAARDSNLILEADNVDHEAGEAWSVIVRGPSRILTKADEILEAEEYGVKPWIPTQKYNFVEITPRTISGREFQLGEEPERY</sequence>
<evidence type="ECO:0000313" key="2">
    <source>
        <dbReference type="Proteomes" id="UP000254467"/>
    </source>
</evidence>
<dbReference type="AlphaFoldDB" id="A0A376CJ24"/>
<protein>
    <submittedName>
        <fullName evidence="1">Pyridoxamine 5'-phosphate oxidase</fullName>
    </submittedName>
</protein>
<dbReference type="RefSeq" id="WP_018580661.1">
    <property type="nucleotide sequence ID" value="NZ_LDYD01000006.1"/>
</dbReference>
<dbReference type="InterPro" id="IPR012349">
    <property type="entry name" value="Split_barrel_FMN-bd"/>
</dbReference>
<keyword evidence="2" id="KW-1185">Reference proteome</keyword>
<reference evidence="1 2" key="1">
    <citation type="submission" date="2018-06" db="EMBL/GenBank/DDBJ databases">
        <authorList>
            <consortium name="Pathogen Informatics"/>
            <person name="Doyle S."/>
        </authorList>
    </citation>
    <scope>NUCLEOTIDE SEQUENCE [LARGE SCALE GENOMIC DNA]</scope>
    <source>
        <strain evidence="1 2">NCTC11862</strain>
    </source>
</reference>
<dbReference type="InterPro" id="IPR024747">
    <property type="entry name" value="Pyridox_Oxase-rel"/>
</dbReference>
<dbReference type="Proteomes" id="UP000254467">
    <property type="component" value="Unassembled WGS sequence"/>
</dbReference>